<keyword evidence="3" id="KW-1185">Reference proteome</keyword>
<name>A0ABD0S0F1_CIRMR</name>
<feature type="region of interest" description="Disordered" evidence="1">
    <location>
        <begin position="1"/>
        <end position="62"/>
    </location>
</feature>
<evidence type="ECO:0000313" key="2">
    <source>
        <dbReference type="EMBL" id="KAL0203851.1"/>
    </source>
</evidence>
<dbReference type="AlphaFoldDB" id="A0ABD0S0F1"/>
<dbReference type="Proteomes" id="UP001529510">
    <property type="component" value="Unassembled WGS sequence"/>
</dbReference>
<sequence length="92" mass="9972">PPSSVLLPDALPPVRSSTNPPRPYTGTLRPSLTTTTTTTMAPPRRHNNILPEALTRSPPSLQTPVAVDYCAPRLTAEISWPRTHQGQVAKQP</sequence>
<feature type="non-terminal residue" evidence="2">
    <location>
        <position position="92"/>
    </location>
</feature>
<gene>
    <name evidence="2" type="ORF">M9458_001869</name>
</gene>
<feature type="non-terminal residue" evidence="2">
    <location>
        <position position="1"/>
    </location>
</feature>
<reference evidence="2 3" key="1">
    <citation type="submission" date="2024-05" db="EMBL/GenBank/DDBJ databases">
        <title>Genome sequencing and assembly of Indian major carp, Cirrhinus mrigala (Hamilton, 1822).</title>
        <authorList>
            <person name="Mohindra V."/>
            <person name="Chowdhury L.M."/>
            <person name="Lal K."/>
            <person name="Jena J.K."/>
        </authorList>
    </citation>
    <scope>NUCLEOTIDE SEQUENCE [LARGE SCALE GENOMIC DNA]</scope>
    <source>
        <strain evidence="2">CM1030</strain>
        <tissue evidence="2">Blood</tissue>
    </source>
</reference>
<evidence type="ECO:0000256" key="1">
    <source>
        <dbReference type="SAM" id="MobiDB-lite"/>
    </source>
</evidence>
<evidence type="ECO:0000313" key="3">
    <source>
        <dbReference type="Proteomes" id="UP001529510"/>
    </source>
</evidence>
<dbReference type="EMBL" id="JAMKFB020000001">
    <property type="protein sequence ID" value="KAL0203851.1"/>
    <property type="molecule type" value="Genomic_DNA"/>
</dbReference>
<accession>A0ABD0S0F1</accession>
<organism evidence="2 3">
    <name type="scientific">Cirrhinus mrigala</name>
    <name type="common">Mrigala</name>
    <dbReference type="NCBI Taxonomy" id="683832"/>
    <lineage>
        <taxon>Eukaryota</taxon>
        <taxon>Metazoa</taxon>
        <taxon>Chordata</taxon>
        <taxon>Craniata</taxon>
        <taxon>Vertebrata</taxon>
        <taxon>Euteleostomi</taxon>
        <taxon>Actinopterygii</taxon>
        <taxon>Neopterygii</taxon>
        <taxon>Teleostei</taxon>
        <taxon>Ostariophysi</taxon>
        <taxon>Cypriniformes</taxon>
        <taxon>Cyprinidae</taxon>
        <taxon>Labeoninae</taxon>
        <taxon>Labeonini</taxon>
        <taxon>Cirrhinus</taxon>
    </lineage>
</organism>
<protein>
    <submittedName>
        <fullName evidence="2">Uncharacterized protein</fullName>
    </submittedName>
</protein>
<proteinExistence type="predicted"/>
<comment type="caution">
    <text evidence="2">The sequence shown here is derived from an EMBL/GenBank/DDBJ whole genome shotgun (WGS) entry which is preliminary data.</text>
</comment>